<dbReference type="FunFam" id="3.30.70.270:FF:000001">
    <property type="entry name" value="Diguanylate cyclase domain protein"/>
    <property type="match status" value="1"/>
</dbReference>
<evidence type="ECO:0008006" key="6">
    <source>
        <dbReference type="Google" id="ProtNLM"/>
    </source>
</evidence>
<dbReference type="PROSITE" id="PS50112">
    <property type="entry name" value="PAS"/>
    <property type="match status" value="1"/>
</dbReference>
<dbReference type="NCBIfam" id="TIGR00229">
    <property type="entry name" value="sensory_box"/>
    <property type="match status" value="2"/>
</dbReference>
<dbReference type="Proteomes" id="UP000645257">
    <property type="component" value="Unassembled WGS sequence"/>
</dbReference>
<feature type="domain" description="GGDEF" evidence="3">
    <location>
        <begin position="292"/>
        <end position="425"/>
    </location>
</feature>
<comment type="caution">
    <text evidence="4">The sequence shown here is derived from an EMBL/GenBank/DDBJ whole genome shotgun (WGS) entry which is preliminary data.</text>
</comment>
<proteinExistence type="predicted"/>
<dbReference type="InterPro" id="IPR035965">
    <property type="entry name" value="PAS-like_dom_sf"/>
</dbReference>
<reference evidence="4" key="1">
    <citation type="journal article" date="2014" name="Int. J. Syst. Evol. Microbiol.">
        <title>Complete genome sequence of Corynebacterium casei LMG S-19264T (=DSM 44701T), isolated from a smear-ripened cheese.</title>
        <authorList>
            <consortium name="US DOE Joint Genome Institute (JGI-PGF)"/>
            <person name="Walter F."/>
            <person name="Albersmeier A."/>
            <person name="Kalinowski J."/>
            <person name="Ruckert C."/>
        </authorList>
    </citation>
    <scope>NUCLEOTIDE SEQUENCE</scope>
    <source>
        <strain evidence="4">KCTC 32182</strain>
    </source>
</reference>
<keyword evidence="5" id="KW-1185">Reference proteome</keyword>
<dbReference type="CDD" id="cd00130">
    <property type="entry name" value="PAS"/>
    <property type="match status" value="2"/>
</dbReference>
<dbReference type="Gene3D" id="3.30.70.270">
    <property type="match status" value="1"/>
</dbReference>
<sequence>MATEDDSLNALLFEAIVSHSENIIGVKDLSGRYLFANVGYARTFGQPADTFLGRSDRELFPSDIATSLRAADRRARFSQSSIIVEETVPVNGEMRTYLSVKFPIHDTAGKVFATGLIATDVSQWRKSEEQLRQSEELFRQAFENATIGMCLAGLDGVLLRVNPQLCRTLGYERTELEGHPLSEFTHIERGDARPDYVRHARNGDAAWSEQDRRYRHKDGHDVWCKVSSSLVKGSQGEPLYYISHVRDITESRQMEAELKRLASTDPLTGIANRRSFFEHIEQELQRLRRMQTHVSCLMLDIDHFKTINDRFGHPAGDEALRFFTMLCQQRLRITDVFARLGGEEFAILMPGTPLDGAVELAEQIRQLVGATPVTLPGASVPLTVSIGVTALHRDDNSPDAMLRRADAALYQAKTKGRNRVASVREAA</sequence>
<dbReference type="AlphaFoldDB" id="A0A918UAL4"/>
<dbReference type="InterPro" id="IPR052163">
    <property type="entry name" value="DGC-Regulatory_Protein"/>
</dbReference>
<dbReference type="PANTHER" id="PTHR46663:SF4">
    <property type="entry name" value="DIGUANYLATE CYCLASE DGCT-RELATED"/>
    <property type="match status" value="1"/>
</dbReference>
<dbReference type="InterPro" id="IPR000160">
    <property type="entry name" value="GGDEF_dom"/>
</dbReference>
<evidence type="ECO:0000259" key="2">
    <source>
        <dbReference type="PROSITE" id="PS50113"/>
    </source>
</evidence>
<name>A0A918UAL4_9NEIS</name>
<dbReference type="PANTHER" id="PTHR46663">
    <property type="entry name" value="DIGUANYLATE CYCLASE DGCT-RELATED"/>
    <property type="match status" value="1"/>
</dbReference>
<gene>
    <name evidence="4" type="ORF">GCM10011289_20790</name>
</gene>
<accession>A0A918UAL4</accession>
<dbReference type="GO" id="GO:0003824">
    <property type="term" value="F:catalytic activity"/>
    <property type="evidence" value="ECO:0007669"/>
    <property type="project" value="UniProtKB-ARBA"/>
</dbReference>
<dbReference type="CDD" id="cd01949">
    <property type="entry name" value="GGDEF"/>
    <property type="match status" value="1"/>
</dbReference>
<dbReference type="InterPro" id="IPR029787">
    <property type="entry name" value="Nucleotide_cyclase"/>
</dbReference>
<feature type="domain" description="PAS" evidence="1">
    <location>
        <begin position="134"/>
        <end position="204"/>
    </location>
</feature>
<evidence type="ECO:0000313" key="4">
    <source>
        <dbReference type="EMBL" id="GGY17251.1"/>
    </source>
</evidence>
<dbReference type="SMART" id="SM00091">
    <property type="entry name" value="PAS"/>
    <property type="match status" value="2"/>
</dbReference>
<dbReference type="PROSITE" id="PS50113">
    <property type="entry name" value="PAC"/>
    <property type="match status" value="1"/>
</dbReference>
<reference evidence="4" key="2">
    <citation type="submission" date="2020-09" db="EMBL/GenBank/DDBJ databases">
        <authorList>
            <person name="Sun Q."/>
            <person name="Kim S."/>
        </authorList>
    </citation>
    <scope>NUCLEOTIDE SEQUENCE</scope>
    <source>
        <strain evidence="4">KCTC 32182</strain>
    </source>
</reference>
<dbReference type="Gene3D" id="3.30.450.20">
    <property type="entry name" value="PAS domain"/>
    <property type="match status" value="2"/>
</dbReference>
<evidence type="ECO:0000259" key="1">
    <source>
        <dbReference type="PROSITE" id="PS50112"/>
    </source>
</evidence>
<dbReference type="Pfam" id="PF08448">
    <property type="entry name" value="PAS_4"/>
    <property type="match status" value="1"/>
</dbReference>
<dbReference type="InterPro" id="IPR043128">
    <property type="entry name" value="Rev_trsase/Diguanyl_cyclase"/>
</dbReference>
<dbReference type="RefSeq" id="WP_189534027.1">
    <property type="nucleotide sequence ID" value="NZ_BMYX01000011.1"/>
</dbReference>
<dbReference type="NCBIfam" id="TIGR00254">
    <property type="entry name" value="GGDEF"/>
    <property type="match status" value="1"/>
</dbReference>
<dbReference type="EMBL" id="BMYX01000011">
    <property type="protein sequence ID" value="GGY17251.1"/>
    <property type="molecule type" value="Genomic_DNA"/>
</dbReference>
<dbReference type="InterPro" id="IPR000700">
    <property type="entry name" value="PAS-assoc_C"/>
</dbReference>
<dbReference type="SMART" id="SM00086">
    <property type="entry name" value="PAC"/>
    <property type="match status" value="1"/>
</dbReference>
<protein>
    <recommendedName>
        <fullName evidence="6">PAS domain S-box-containing protein/diguanylate cyclase (GGDEF)-like protein</fullName>
    </recommendedName>
</protein>
<organism evidence="4 5">
    <name type="scientific">Paludibacterium paludis</name>
    <dbReference type="NCBI Taxonomy" id="1225769"/>
    <lineage>
        <taxon>Bacteria</taxon>
        <taxon>Pseudomonadati</taxon>
        <taxon>Pseudomonadota</taxon>
        <taxon>Betaproteobacteria</taxon>
        <taxon>Neisseriales</taxon>
        <taxon>Chromobacteriaceae</taxon>
        <taxon>Paludibacterium</taxon>
    </lineage>
</organism>
<dbReference type="InterPro" id="IPR000014">
    <property type="entry name" value="PAS"/>
</dbReference>
<dbReference type="PROSITE" id="PS50887">
    <property type="entry name" value="GGDEF"/>
    <property type="match status" value="1"/>
</dbReference>
<dbReference type="SUPFAM" id="SSF55785">
    <property type="entry name" value="PYP-like sensor domain (PAS domain)"/>
    <property type="match status" value="2"/>
</dbReference>
<dbReference type="SMART" id="SM00267">
    <property type="entry name" value="GGDEF"/>
    <property type="match status" value="1"/>
</dbReference>
<evidence type="ECO:0000259" key="3">
    <source>
        <dbReference type="PROSITE" id="PS50887"/>
    </source>
</evidence>
<dbReference type="Pfam" id="PF00990">
    <property type="entry name" value="GGDEF"/>
    <property type="match status" value="1"/>
</dbReference>
<evidence type="ECO:0000313" key="5">
    <source>
        <dbReference type="Proteomes" id="UP000645257"/>
    </source>
</evidence>
<dbReference type="InterPro" id="IPR001610">
    <property type="entry name" value="PAC"/>
</dbReference>
<dbReference type="Pfam" id="PF13426">
    <property type="entry name" value="PAS_9"/>
    <property type="match status" value="1"/>
</dbReference>
<dbReference type="InterPro" id="IPR013656">
    <property type="entry name" value="PAS_4"/>
</dbReference>
<dbReference type="SUPFAM" id="SSF55073">
    <property type="entry name" value="Nucleotide cyclase"/>
    <property type="match status" value="1"/>
</dbReference>
<feature type="domain" description="PAC" evidence="2">
    <location>
        <begin position="208"/>
        <end position="260"/>
    </location>
</feature>